<feature type="compositionally biased region" description="Basic residues" evidence="1">
    <location>
        <begin position="35"/>
        <end position="52"/>
    </location>
</feature>
<protein>
    <submittedName>
        <fullName evidence="2">Uncharacterized protein</fullName>
    </submittedName>
</protein>
<evidence type="ECO:0000256" key="1">
    <source>
        <dbReference type="SAM" id="MobiDB-lite"/>
    </source>
</evidence>
<dbReference type="AlphaFoldDB" id="A0A8R7UGV7"/>
<keyword evidence="3" id="KW-1185">Reference proteome</keyword>
<accession>A0A8R7UGV7</accession>
<evidence type="ECO:0000313" key="2">
    <source>
        <dbReference type="EnsemblPlants" id="TuG1812G0500001784.01.T02"/>
    </source>
</evidence>
<sequence>MRRHRRRGRWKLPRSCYYGAAKTNQNAYDPDSLPRRRRPLRHHPGSPYHRRPPQNDCSATVRLLWCALADKLCFASL</sequence>
<name>A0A8R7UGV7_TRIUA</name>
<dbReference type="Proteomes" id="UP000015106">
    <property type="component" value="Chromosome 5"/>
</dbReference>
<reference evidence="3" key="1">
    <citation type="journal article" date="2013" name="Nature">
        <title>Draft genome of the wheat A-genome progenitor Triticum urartu.</title>
        <authorList>
            <person name="Ling H.Q."/>
            <person name="Zhao S."/>
            <person name="Liu D."/>
            <person name="Wang J."/>
            <person name="Sun H."/>
            <person name="Zhang C."/>
            <person name="Fan H."/>
            <person name="Li D."/>
            <person name="Dong L."/>
            <person name="Tao Y."/>
            <person name="Gao C."/>
            <person name="Wu H."/>
            <person name="Li Y."/>
            <person name="Cui Y."/>
            <person name="Guo X."/>
            <person name="Zheng S."/>
            <person name="Wang B."/>
            <person name="Yu K."/>
            <person name="Liang Q."/>
            <person name="Yang W."/>
            <person name="Lou X."/>
            <person name="Chen J."/>
            <person name="Feng M."/>
            <person name="Jian J."/>
            <person name="Zhang X."/>
            <person name="Luo G."/>
            <person name="Jiang Y."/>
            <person name="Liu J."/>
            <person name="Wang Z."/>
            <person name="Sha Y."/>
            <person name="Zhang B."/>
            <person name="Wu H."/>
            <person name="Tang D."/>
            <person name="Shen Q."/>
            <person name="Xue P."/>
            <person name="Zou S."/>
            <person name="Wang X."/>
            <person name="Liu X."/>
            <person name="Wang F."/>
            <person name="Yang Y."/>
            <person name="An X."/>
            <person name="Dong Z."/>
            <person name="Zhang K."/>
            <person name="Zhang X."/>
            <person name="Luo M.C."/>
            <person name="Dvorak J."/>
            <person name="Tong Y."/>
            <person name="Wang J."/>
            <person name="Yang H."/>
            <person name="Li Z."/>
            <person name="Wang D."/>
            <person name="Zhang A."/>
            <person name="Wang J."/>
        </authorList>
    </citation>
    <scope>NUCLEOTIDE SEQUENCE</scope>
    <source>
        <strain evidence="3">cv. G1812</strain>
    </source>
</reference>
<dbReference type="Gramene" id="TuG1812G0500001784.01.T02">
    <property type="protein sequence ID" value="TuG1812G0500001784.01.T02"/>
    <property type="gene ID" value="TuG1812G0500001784.01"/>
</dbReference>
<organism evidence="2 3">
    <name type="scientific">Triticum urartu</name>
    <name type="common">Red wild einkorn</name>
    <name type="synonym">Crithodium urartu</name>
    <dbReference type="NCBI Taxonomy" id="4572"/>
    <lineage>
        <taxon>Eukaryota</taxon>
        <taxon>Viridiplantae</taxon>
        <taxon>Streptophyta</taxon>
        <taxon>Embryophyta</taxon>
        <taxon>Tracheophyta</taxon>
        <taxon>Spermatophyta</taxon>
        <taxon>Magnoliopsida</taxon>
        <taxon>Liliopsida</taxon>
        <taxon>Poales</taxon>
        <taxon>Poaceae</taxon>
        <taxon>BOP clade</taxon>
        <taxon>Pooideae</taxon>
        <taxon>Triticodae</taxon>
        <taxon>Triticeae</taxon>
        <taxon>Triticinae</taxon>
        <taxon>Triticum</taxon>
    </lineage>
</organism>
<dbReference type="EnsemblPlants" id="TuG1812G0500001784.01.T02">
    <property type="protein sequence ID" value="TuG1812G0500001784.01.T02"/>
    <property type="gene ID" value="TuG1812G0500001784.01"/>
</dbReference>
<reference evidence="2" key="2">
    <citation type="submission" date="2018-03" db="EMBL/GenBank/DDBJ databases">
        <title>The Triticum urartu genome reveals the dynamic nature of wheat genome evolution.</title>
        <authorList>
            <person name="Ling H."/>
            <person name="Ma B."/>
            <person name="Shi X."/>
            <person name="Liu H."/>
            <person name="Dong L."/>
            <person name="Sun H."/>
            <person name="Cao Y."/>
            <person name="Gao Q."/>
            <person name="Zheng S."/>
            <person name="Li Y."/>
            <person name="Yu Y."/>
            <person name="Du H."/>
            <person name="Qi M."/>
            <person name="Li Y."/>
            <person name="Yu H."/>
            <person name="Cui Y."/>
            <person name="Wang N."/>
            <person name="Chen C."/>
            <person name="Wu H."/>
            <person name="Zhao Y."/>
            <person name="Zhang J."/>
            <person name="Li Y."/>
            <person name="Zhou W."/>
            <person name="Zhang B."/>
            <person name="Hu W."/>
            <person name="Eijk M."/>
            <person name="Tang J."/>
            <person name="Witsenboer H."/>
            <person name="Zhao S."/>
            <person name="Li Z."/>
            <person name="Zhang A."/>
            <person name="Wang D."/>
            <person name="Liang C."/>
        </authorList>
    </citation>
    <scope>NUCLEOTIDE SEQUENCE [LARGE SCALE GENOMIC DNA]</scope>
    <source>
        <strain evidence="2">cv. G1812</strain>
    </source>
</reference>
<reference evidence="2" key="3">
    <citation type="submission" date="2022-06" db="UniProtKB">
        <authorList>
            <consortium name="EnsemblPlants"/>
        </authorList>
    </citation>
    <scope>IDENTIFICATION</scope>
</reference>
<proteinExistence type="predicted"/>
<feature type="region of interest" description="Disordered" evidence="1">
    <location>
        <begin position="22"/>
        <end position="55"/>
    </location>
</feature>
<evidence type="ECO:0000313" key="3">
    <source>
        <dbReference type="Proteomes" id="UP000015106"/>
    </source>
</evidence>